<dbReference type="InterPro" id="IPR036873">
    <property type="entry name" value="Rhodanese-like_dom_sf"/>
</dbReference>
<dbReference type="InterPro" id="IPR020936">
    <property type="entry name" value="TrhO"/>
</dbReference>
<proteinExistence type="predicted"/>
<dbReference type="EMBL" id="CP043312">
    <property type="protein sequence ID" value="QEK39383.1"/>
    <property type="molecule type" value="Genomic_DNA"/>
</dbReference>
<dbReference type="PANTHER" id="PTHR43268:SF3">
    <property type="entry name" value="RHODANESE-LIKE DOMAIN-CONTAINING PROTEIN 7-RELATED"/>
    <property type="match status" value="1"/>
</dbReference>
<sequence length="78" mass="8948">MNPFSKLKVKIKTEVVKLRINNLDLTKRGKYIKASTWNAFTNQNDVVVLDTRNAYEYSLGAFEDAINPQIETFSDFAC</sequence>
<dbReference type="PANTHER" id="PTHR43268">
    <property type="entry name" value="THIOSULFATE SULFURTRANSFERASE/RHODANESE-LIKE DOMAIN-CONTAINING PROTEIN 2"/>
    <property type="match status" value="1"/>
</dbReference>
<evidence type="ECO:0000259" key="1">
    <source>
        <dbReference type="PROSITE" id="PS50206"/>
    </source>
</evidence>
<protein>
    <recommendedName>
        <fullName evidence="1">Rhodanese domain-containing protein</fullName>
    </recommendedName>
</protein>
<gene>
    <name evidence="2" type="ORF">FZC37_00270</name>
</gene>
<dbReference type="InterPro" id="IPR001763">
    <property type="entry name" value="Rhodanese-like_dom"/>
</dbReference>
<dbReference type="OrthoDB" id="9778326at2"/>
<evidence type="ECO:0000313" key="2">
    <source>
        <dbReference type="EMBL" id="QEK39383.1"/>
    </source>
</evidence>
<dbReference type="PROSITE" id="PS50206">
    <property type="entry name" value="RHODANESE_3"/>
    <property type="match status" value="1"/>
</dbReference>
<feature type="domain" description="Rhodanese" evidence="1">
    <location>
        <begin position="42"/>
        <end position="75"/>
    </location>
</feature>
<evidence type="ECO:0000313" key="3">
    <source>
        <dbReference type="Proteomes" id="UP000323844"/>
    </source>
</evidence>
<dbReference type="SUPFAM" id="SSF52821">
    <property type="entry name" value="Rhodanese/Cell cycle control phosphatase"/>
    <property type="match status" value="1"/>
</dbReference>
<dbReference type="KEGG" id="snay:FZC37_00270"/>
<dbReference type="AlphaFoldDB" id="A0A5C0UIP2"/>
<dbReference type="Gene3D" id="3.40.250.10">
    <property type="entry name" value="Rhodanese-like domain"/>
    <property type="match status" value="1"/>
</dbReference>
<keyword evidence="3" id="KW-1185">Reference proteome</keyword>
<dbReference type="Proteomes" id="UP000323844">
    <property type="component" value="Chromosome"/>
</dbReference>
<organism evidence="2 3">
    <name type="scientific">Candidatus Sneabacter namystus</name>
    <dbReference type="NCBI Taxonomy" id="2601646"/>
    <lineage>
        <taxon>Bacteria</taxon>
        <taxon>Pseudomonadati</taxon>
        <taxon>Pseudomonadota</taxon>
        <taxon>Alphaproteobacteria</taxon>
        <taxon>Rickettsiales</taxon>
        <taxon>Rickettsiaceae</taxon>
        <taxon>Rickettsieae</taxon>
        <taxon>Candidatus Sneabacter</taxon>
    </lineage>
</organism>
<name>A0A5C0UIP2_9RICK</name>
<reference evidence="2 3" key="1">
    <citation type="submission" date="2019-08" db="EMBL/GenBank/DDBJ databases">
        <title>Highly reduced genomes of protist endosymbionts show evolutionary convergence.</title>
        <authorList>
            <person name="George E."/>
            <person name="Husnik F."/>
            <person name="Tashyreva D."/>
            <person name="Prokopchuk G."/>
            <person name="Horak A."/>
            <person name="Kwong W.K."/>
            <person name="Lukes J."/>
            <person name="Keeling P.J."/>
        </authorList>
    </citation>
    <scope>NUCLEOTIDE SEQUENCE [LARGE SCALE GENOMIC DNA]</scope>
    <source>
        <strain evidence="2">1621</strain>
    </source>
</reference>
<accession>A0A5C0UIP2</accession>